<dbReference type="Pfam" id="PF00168">
    <property type="entry name" value="C2"/>
    <property type="match status" value="2"/>
</dbReference>
<dbReference type="Gene3D" id="2.60.40.150">
    <property type="entry name" value="C2 domain"/>
    <property type="match status" value="1"/>
</dbReference>
<reference evidence="3 4" key="1">
    <citation type="journal article" date="2018" name="Sci. Data">
        <title>The draft genome sequence of cork oak.</title>
        <authorList>
            <person name="Ramos A.M."/>
            <person name="Usie A."/>
            <person name="Barbosa P."/>
            <person name="Barros P.M."/>
            <person name="Capote T."/>
            <person name="Chaves I."/>
            <person name="Simoes F."/>
            <person name="Abreu I."/>
            <person name="Carrasquinho I."/>
            <person name="Faro C."/>
            <person name="Guimaraes J.B."/>
            <person name="Mendonca D."/>
            <person name="Nobrega F."/>
            <person name="Rodrigues L."/>
            <person name="Saibo N.J.M."/>
            <person name="Varela M.C."/>
            <person name="Egas C."/>
            <person name="Matos J."/>
            <person name="Miguel C.M."/>
            <person name="Oliveira M.M."/>
            <person name="Ricardo C.P."/>
            <person name="Goncalves S."/>
        </authorList>
    </citation>
    <scope>NUCLEOTIDE SEQUENCE [LARGE SCALE GENOMIC DNA]</scope>
    <source>
        <strain evidence="4">cv. HL8</strain>
    </source>
</reference>
<feature type="domain" description="C2" evidence="2">
    <location>
        <begin position="1"/>
        <end position="120"/>
    </location>
</feature>
<dbReference type="PROSITE" id="PS50004">
    <property type="entry name" value="C2"/>
    <property type="match status" value="1"/>
</dbReference>
<evidence type="ECO:0000313" key="3">
    <source>
        <dbReference type="EMBL" id="KAK7841971.1"/>
    </source>
</evidence>
<accession>A0AAW0KVC5</accession>
<dbReference type="PANTHER" id="PTHR32246:SF173">
    <property type="entry name" value="C2 DOMAIN-CONTAINING PROTEIN"/>
    <property type="match status" value="1"/>
</dbReference>
<dbReference type="InterPro" id="IPR000008">
    <property type="entry name" value="C2_dom"/>
</dbReference>
<evidence type="ECO:0000256" key="1">
    <source>
        <dbReference type="SAM" id="MobiDB-lite"/>
    </source>
</evidence>
<dbReference type="AlphaFoldDB" id="A0AAW0KVC5"/>
<dbReference type="SMART" id="SM00239">
    <property type="entry name" value="C2"/>
    <property type="match status" value="2"/>
</dbReference>
<dbReference type="Proteomes" id="UP000237347">
    <property type="component" value="Unassembled WGS sequence"/>
</dbReference>
<gene>
    <name evidence="3" type="primary">SRC2_20</name>
    <name evidence="3" type="ORF">CFP56_014444</name>
</gene>
<feature type="compositionally biased region" description="Acidic residues" evidence="1">
    <location>
        <begin position="364"/>
        <end position="377"/>
    </location>
</feature>
<proteinExistence type="predicted"/>
<protein>
    <submittedName>
        <fullName evidence="3">Protein src2</fullName>
    </submittedName>
</protein>
<dbReference type="EMBL" id="PKMF04000229">
    <property type="protein sequence ID" value="KAK7841971.1"/>
    <property type="molecule type" value="Genomic_DNA"/>
</dbReference>
<feature type="compositionally biased region" description="Polar residues" evidence="1">
    <location>
        <begin position="158"/>
        <end position="175"/>
    </location>
</feature>
<feature type="region of interest" description="Disordered" evidence="1">
    <location>
        <begin position="152"/>
        <end position="175"/>
    </location>
</feature>
<evidence type="ECO:0000259" key="2">
    <source>
        <dbReference type="PROSITE" id="PS50004"/>
    </source>
</evidence>
<name>A0AAW0KVC5_QUESU</name>
<comment type="caution">
    <text evidence="3">The sequence shown here is derived from an EMBL/GenBank/DDBJ whole genome shotgun (WGS) entry which is preliminary data.</text>
</comment>
<dbReference type="InterPro" id="IPR035892">
    <property type="entry name" value="C2_domain_sf"/>
</dbReference>
<sequence length="377" mass="40924">MGYRALELVIQSAQGLRNVHNAPQLRKMNPFALVSIRDNNNNLHSSEEQTPIDSEGNTNPKWNFHVTFNIDITKVKENHLALVVKIKSRRITGNRDVGEVRVLITELEGFGDAKAVAERHVSKNVVNLDGTSQQGEGRLNFSYKFGNTVQHPPASTARDWNSSEEQTPIDSEGNTNPKWNFHVTFNIDITKVKENHLALVVKIKSRRITGNRDVGEVRVLITELEGFGDAKAVAERHVSKNVVNLDGTSQQGEGRLNFSYKFGNTVQHPPASTVNIGNSATPNVQQRPGTARRFMGKFKDELGAGLVSVAATTAIGAVLTNFNPFGAESSAADPSGVDPSGAESSAADPSGVDLSGADSSANYPDDEDDYANDEEAY</sequence>
<evidence type="ECO:0000313" key="4">
    <source>
        <dbReference type="Proteomes" id="UP000237347"/>
    </source>
</evidence>
<feature type="region of interest" description="Disordered" evidence="1">
    <location>
        <begin position="327"/>
        <end position="377"/>
    </location>
</feature>
<organism evidence="3 4">
    <name type="scientific">Quercus suber</name>
    <name type="common">Cork oak</name>
    <dbReference type="NCBI Taxonomy" id="58331"/>
    <lineage>
        <taxon>Eukaryota</taxon>
        <taxon>Viridiplantae</taxon>
        <taxon>Streptophyta</taxon>
        <taxon>Embryophyta</taxon>
        <taxon>Tracheophyta</taxon>
        <taxon>Spermatophyta</taxon>
        <taxon>Magnoliopsida</taxon>
        <taxon>eudicotyledons</taxon>
        <taxon>Gunneridae</taxon>
        <taxon>Pentapetalae</taxon>
        <taxon>rosids</taxon>
        <taxon>fabids</taxon>
        <taxon>Fagales</taxon>
        <taxon>Fagaceae</taxon>
        <taxon>Quercus</taxon>
    </lineage>
</organism>
<dbReference type="PANTHER" id="PTHR32246">
    <property type="entry name" value="INGRESSION PROTEIN FIC1"/>
    <property type="match status" value="1"/>
</dbReference>
<keyword evidence="4" id="KW-1185">Reference proteome</keyword>
<dbReference type="SUPFAM" id="SSF49562">
    <property type="entry name" value="C2 domain (Calcium/lipid-binding domain, CaLB)"/>
    <property type="match status" value="2"/>
</dbReference>